<dbReference type="PANTHER" id="PTHR35867">
    <property type="entry name" value="PROTEIN RSEC"/>
    <property type="match status" value="1"/>
</dbReference>
<sequence>MKSLEKSDQFFSHSGFISRVAEDSITVTLEPNIHCESCHAKGSCGVSGSDTKQIEVHSLNDSFQINEKVKVNLRKTTGLIAVFWAYVFPFLLMVFTLVLTSLFVKEWVAGVLSLFVLMPYYTILYVLKNKLKSSFRISILKT</sequence>
<gene>
    <name evidence="2" type="ORF">LBU54_03155</name>
</gene>
<feature type="transmembrane region" description="Helical" evidence="1">
    <location>
        <begin position="78"/>
        <end position="101"/>
    </location>
</feature>
<dbReference type="Proteomes" id="UP001198901">
    <property type="component" value="Unassembled WGS sequence"/>
</dbReference>
<comment type="caution">
    <text evidence="2">The sequence shown here is derived from an EMBL/GenBank/DDBJ whole genome shotgun (WGS) entry which is preliminary data.</text>
</comment>
<organism evidence="2 3">
    <name type="scientific">Winogradskyella alexanderae</name>
    <dbReference type="NCBI Taxonomy" id="2877123"/>
    <lineage>
        <taxon>Bacteria</taxon>
        <taxon>Pseudomonadati</taxon>
        <taxon>Bacteroidota</taxon>
        <taxon>Flavobacteriia</taxon>
        <taxon>Flavobacteriales</taxon>
        <taxon>Flavobacteriaceae</taxon>
        <taxon>Winogradskyella</taxon>
    </lineage>
</organism>
<keyword evidence="3" id="KW-1185">Reference proteome</keyword>
<protein>
    <submittedName>
        <fullName evidence="2">SoxR reducing system RseC family protein</fullName>
    </submittedName>
</protein>
<evidence type="ECO:0000256" key="1">
    <source>
        <dbReference type="SAM" id="Phobius"/>
    </source>
</evidence>
<keyword evidence="1" id="KW-0472">Membrane</keyword>
<feature type="transmembrane region" description="Helical" evidence="1">
    <location>
        <begin position="107"/>
        <end position="127"/>
    </location>
</feature>
<dbReference type="InterPro" id="IPR007359">
    <property type="entry name" value="SigmaE_reg_RseC_MucC"/>
</dbReference>
<accession>A0ABS7XNK1</accession>
<dbReference type="RefSeq" id="WP_224525684.1">
    <property type="nucleotide sequence ID" value="NZ_JAIUJR010000001.1"/>
</dbReference>
<evidence type="ECO:0000313" key="2">
    <source>
        <dbReference type="EMBL" id="MCA0131568.1"/>
    </source>
</evidence>
<evidence type="ECO:0000313" key="3">
    <source>
        <dbReference type="Proteomes" id="UP001198901"/>
    </source>
</evidence>
<proteinExistence type="predicted"/>
<dbReference type="Pfam" id="PF04246">
    <property type="entry name" value="RseC_MucC"/>
    <property type="match status" value="1"/>
</dbReference>
<dbReference type="EMBL" id="JAIUJR010000001">
    <property type="protein sequence ID" value="MCA0131568.1"/>
    <property type="molecule type" value="Genomic_DNA"/>
</dbReference>
<name>A0ABS7XNK1_9FLAO</name>
<reference evidence="3" key="1">
    <citation type="submission" date="2023-07" db="EMBL/GenBank/DDBJ databases">
        <authorList>
            <person name="Yue Y."/>
        </authorList>
    </citation>
    <scope>NUCLEOTIDE SEQUENCE [LARGE SCALE GENOMIC DNA]</scope>
    <source>
        <strain evidence="3">D23</strain>
    </source>
</reference>
<dbReference type="PANTHER" id="PTHR35867:SF1">
    <property type="entry name" value="PROTEIN RSEC"/>
    <property type="match status" value="1"/>
</dbReference>
<keyword evidence="1" id="KW-0812">Transmembrane</keyword>
<keyword evidence="1" id="KW-1133">Transmembrane helix</keyword>